<gene>
    <name evidence="6" type="ORF">EDD29_6472</name>
</gene>
<dbReference type="AlphaFoldDB" id="A0A3N1D5N3"/>
<keyword evidence="2 5" id="KW-0812">Transmembrane</keyword>
<dbReference type="InterPro" id="IPR014743">
    <property type="entry name" value="Cl-channel_core"/>
</dbReference>
<accession>A0A3N1D5N3</accession>
<name>A0A3N1D5N3_9ACTN</name>
<feature type="transmembrane region" description="Helical" evidence="5">
    <location>
        <begin position="289"/>
        <end position="310"/>
    </location>
</feature>
<dbReference type="SUPFAM" id="SSF81340">
    <property type="entry name" value="Clc chloride channel"/>
    <property type="match status" value="1"/>
</dbReference>
<organism evidence="6 7">
    <name type="scientific">Actinocorallia herbida</name>
    <dbReference type="NCBI Taxonomy" id="58109"/>
    <lineage>
        <taxon>Bacteria</taxon>
        <taxon>Bacillati</taxon>
        <taxon>Actinomycetota</taxon>
        <taxon>Actinomycetes</taxon>
        <taxon>Streptosporangiales</taxon>
        <taxon>Thermomonosporaceae</taxon>
        <taxon>Actinocorallia</taxon>
    </lineage>
</organism>
<dbReference type="RefSeq" id="WP_123667985.1">
    <property type="nucleotide sequence ID" value="NZ_RJKE01000001.1"/>
</dbReference>
<feature type="transmembrane region" description="Helical" evidence="5">
    <location>
        <begin position="86"/>
        <end position="106"/>
    </location>
</feature>
<feature type="transmembrane region" description="Helical" evidence="5">
    <location>
        <begin position="317"/>
        <end position="334"/>
    </location>
</feature>
<comment type="caution">
    <text evidence="6">The sequence shown here is derived from an EMBL/GenBank/DDBJ whole genome shotgun (WGS) entry which is preliminary data.</text>
</comment>
<dbReference type="GO" id="GO:0015108">
    <property type="term" value="F:chloride transmembrane transporter activity"/>
    <property type="evidence" value="ECO:0007669"/>
    <property type="project" value="InterPro"/>
</dbReference>
<keyword evidence="4 5" id="KW-0472">Membrane</keyword>
<feature type="transmembrane region" description="Helical" evidence="5">
    <location>
        <begin position="47"/>
        <end position="66"/>
    </location>
</feature>
<dbReference type="Pfam" id="PF00654">
    <property type="entry name" value="Voltage_CLC"/>
    <property type="match status" value="1"/>
</dbReference>
<dbReference type="OrthoDB" id="2729535at2"/>
<dbReference type="EMBL" id="RJKE01000001">
    <property type="protein sequence ID" value="ROO88790.1"/>
    <property type="molecule type" value="Genomic_DNA"/>
</dbReference>
<evidence type="ECO:0000256" key="4">
    <source>
        <dbReference type="ARBA" id="ARBA00023136"/>
    </source>
</evidence>
<dbReference type="CDD" id="cd00400">
    <property type="entry name" value="Voltage_gated_ClC"/>
    <property type="match status" value="1"/>
</dbReference>
<dbReference type="NCBIfam" id="NF002971">
    <property type="entry name" value="PRK03655.1"/>
    <property type="match status" value="1"/>
</dbReference>
<sequence>MTRAARRLLPLLPPAILVGVVSAVVLIGATELAHLLEHWLWQPQGAWWTVVVLTAGGLLTGLIVRFTPGHAGHDPATEGLAGAPPLPVSAVPGVLAALFVTLAFGVSLGPEAPTIAANVALAAWFGKRVMPKAPVAVWVGLALAGTLGAMFATPIAAALLLSEVPSKEGDAPLWDRMAAPLLAAAAGALTVRFLNPSMEFTLDVPAYAPGAGDLVTASVVGCVACLIGMGMVHLFPHFHRIAHSARNTVLLLTLGGVVLGVLGVIGGRITLFKGLDQMKQLASDPGAYSMPQLVLIIVVKCLALLVAASAGFRGGRIFPSAFIGVAVGVLAAALPWPGMPLALAVAAGSMGACVAVSRSGWLSLFLGVVLGGSVALVPVLCVAILPAWLIATGRPEMRVDVTAPASAPGRAPG</sequence>
<dbReference type="GO" id="GO:0005886">
    <property type="term" value="C:plasma membrane"/>
    <property type="evidence" value="ECO:0007669"/>
    <property type="project" value="TreeGrafter"/>
</dbReference>
<feature type="transmembrane region" description="Helical" evidence="5">
    <location>
        <begin position="214"/>
        <end position="236"/>
    </location>
</feature>
<evidence type="ECO:0000313" key="6">
    <source>
        <dbReference type="EMBL" id="ROO88790.1"/>
    </source>
</evidence>
<dbReference type="InterPro" id="IPR001807">
    <property type="entry name" value="ClC"/>
</dbReference>
<protein>
    <submittedName>
        <fullName evidence="6">H+/Cl-antiporter ClcA</fullName>
    </submittedName>
</protein>
<evidence type="ECO:0000313" key="7">
    <source>
        <dbReference type="Proteomes" id="UP000272400"/>
    </source>
</evidence>
<keyword evidence="7" id="KW-1185">Reference proteome</keyword>
<feature type="transmembrane region" description="Helical" evidence="5">
    <location>
        <begin position="173"/>
        <end position="194"/>
    </location>
</feature>
<dbReference type="Gene3D" id="1.10.3080.10">
    <property type="entry name" value="Clc chloride channel"/>
    <property type="match status" value="1"/>
</dbReference>
<evidence type="ECO:0000256" key="1">
    <source>
        <dbReference type="ARBA" id="ARBA00004141"/>
    </source>
</evidence>
<proteinExistence type="predicted"/>
<dbReference type="InterPro" id="IPR050368">
    <property type="entry name" value="ClC-type_chloride_channel"/>
</dbReference>
<evidence type="ECO:0000256" key="5">
    <source>
        <dbReference type="SAM" id="Phobius"/>
    </source>
</evidence>
<dbReference type="PANTHER" id="PTHR43427:SF9">
    <property type="entry name" value="ION-TRANSPORT PROTEIN YFEO-RELATED"/>
    <property type="match status" value="1"/>
</dbReference>
<dbReference type="PANTHER" id="PTHR43427">
    <property type="entry name" value="CHLORIDE CHANNEL PROTEIN CLC-E"/>
    <property type="match status" value="1"/>
</dbReference>
<keyword evidence="3 5" id="KW-1133">Transmembrane helix</keyword>
<evidence type="ECO:0000256" key="3">
    <source>
        <dbReference type="ARBA" id="ARBA00022989"/>
    </source>
</evidence>
<feature type="transmembrane region" description="Helical" evidence="5">
    <location>
        <begin position="135"/>
        <end position="161"/>
    </location>
</feature>
<feature type="transmembrane region" description="Helical" evidence="5">
    <location>
        <begin position="248"/>
        <end position="269"/>
    </location>
</feature>
<reference evidence="6 7" key="1">
    <citation type="submission" date="2018-11" db="EMBL/GenBank/DDBJ databases">
        <title>Sequencing the genomes of 1000 actinobacteria strains.</title>
        <authorList>
            <person name="Klenk H.-P."/>
        </authorList>
    </citation>
    <scope>NUCLEOTIDE SEQUENCE [LARGE SCALE GENOMIC DNA]</scope>
    <source>
        <strain evidence="6 7">DSM 44254</strain>
    </source>
</reference>
<feature type="transmembrane region" description="Helical" evidence="5">
    <location>
        <begin position="364"/>
        <end position="391"/>
    </location>
</feature>
<dbReference type="Proteomes" id="UP000272400">
    <property type="component" value="Unassembled WGS sequence"/>
</dbReference>
<evidence type="ECO:0000256" key="2">
    <source>
        <dbReference type="ARBA" id="ARBA00022692"/>
    </source>
</evidence>
<comment type="subcellular location">
    <subcellularLocation>
        <location evidence="1">Membrane</location>
        <topology evidence="1">Multi-pass membrane protein</topology>
    </subcellularLocation>
</comment>